<evidence type="ECO:0000313" key="3">
    <source>
        <dbReference type="Proteomes" id="UP000292685"/>
    </source>
</evidence>
<dbReference type="Proteomes" id="UP000292685">
    <property type="component" value="Unassembled WGS sequence"/>
</dbReference>
<gene>
    <name evidence="2" type="ORF">EV380_3031</name>
</gene>
<dbReference type="OrthoDB" id="5144556at2"/>
<dbReference type="EMBL" id="SHLA01000001">
    <property type="protein sequence ID" value="RZU63413.1"/>
    <property type="molecule type" value="Genomic_DNA"/>
</dbReference>
<protein>
    <submittedName>
        <fullName evidence="2">Uncharacterized protein DUF559</fullName>
    </submittedName>
</protein>
<dbReference type="Pfam" id="PF04480">
    <property type="entry name" value="DUF559"/>
    <property type="match status" value="1"/>
</dbReference>
<proteinExistence type="predicted"/>
<dbReference type="InterPro" id="IPR007569">
    <property type="entry name" value="DUF559"/>
</dbReference>
<evidence type="ECO:0000313" key="2">
    <source>
        <dbReference type="EMBL" id="RZU63413.1"/>
    </source>
</evidence>
<keyword evidence="3" id="KW-1185">Reference proteome</keyword>
<evidence type="ECO:0000259" key="1">
    <source>
        <dbReference type="Pfam" id="PF04480"/>
    </source>
</evidence>
<accession>A0A4Q8AHZ3</accession>
<organism evidence="2 3">
    <name type="scientific">Zhihengliuella halotolerans</name>
    <dbReference type="NCBI Taxonomy" id="370736"/>
    <lineage>
        <taxon>Bacteria</taxon>
        <taxon>Bacillati</taxon>
        <taxon>Actinomycetota</taxon>
        <taxon>Actinomycetes</taxon>
        <taxon>Micrococcales</taxon>
        <taxon>Micrococcaceae</taxon>
        <taxon>Zhihengliuella</taxon>
    </lineage>
</organism>
<dbReference type="RefSeq" id="WP_130451788.1">
    <property type="nucleotide sequence ID" value="NZ_SHLA01000001.1"/>
</dbReference>
<dbReference type="Gene3D" id="3.40.960.10">
    <property type="entry name" value="VSR Endonuclease"/>
    <property type="match status" value="1"/>
</dbReference>
<reference evidence="2 3" key="1">
    <citation type="submission" date="2019-02" db="EMBL/GenBank/DDBJ databases">
        <title>Sequencing the genomes of 1000 actinobacteria strains.</title>
        <authorList>
            <person name="Klenk H.-P."/>
        </authorList>
    </citation>
    <scope>NUCLEOTIDE SEQUENCE [LARGE SCALE GENOMIC DNA]</scope>
    <source>
        <strain evidence="2 3">DSM 17364</strain>
    </source>
</reference>
<sequence>MDLDDLLRQRGALTRRDLADRGLSRRRIEAAFSNYPRPRADIIADPGLHPNAMEALRLAAALTCVSAAEFTGGWVLTTPSRLHLATPHGHPQGPCKFAVVRHRITTAATLVVDPTQMCLHAAGCLEPVESAVIVESALVRGLVTLDDLRARLGNRHGRNARQSLDLVRGVAGSPIEVVVRAGLLRTGLDFQEQAELPGIGRVDFLVAGRLIVELDGWQWHGNRAAWQNDMRRDQEAARSGYRSIRFSASQVLNRTDSVIETIREILATGTDVRIPPFSRRDDLNTVC</sequence>
<feature type="domain" description="DUF559" evidence="1">
    <location>
        <begin position="186"/>
        <end position="266"/>
    </location>
</feature>
<dbReference type="AlphaFoldDB" id="A0A4Q8AHZ3"/>
<comment type="caution">
    <text evidence="2">The sequence shown here is derived from an EMBL/GenBank/DDBJ whole genome shotgun (WGS) entry which is preliminary data.</text>
</comment>
<dbReference type="SUPFAM" id="SSF52980">
    <property type="entry name" value="Restriction endonuclease-like"/>
    <property type="match status" value="1"/>
</dbReference>
<name>A0A4Q8AHZ3_9MICC</name>
<dbReference type="InterPro" id="IPR011335">
    <property type="entry name" value="Restrct_endonuc-II-like"/>
</dbReference>